<gene>
    <name evidence="1" type="ORF">FAEPRAA2165_03336</name>
</gene>
<comment type="caution">
    <text evidence="1">The sequence shown here is derived from an EMBL/GenBank/DDBJ whole genome shotgun (WGS) entry which is preliminary data.</text>
</comment>
<organism evidence="1 2">
    <name type="scientific">Faecalibacterium duncaniae (strain DSM 17677 / JCM 31915 / A2-165)</name>
    <name type="common">Faecalibacterium prausnitzii</name>
    <dbReference type="NCBI Taxonomy" id="411483"/>
    <lineage>
        <taxon>Bacteria</taxon>
        <taxon>Bacillati</taxon>
        <taxon>Bacillota</taxon>
        <taxon>Clostridia</taxon>
        <taxon>Eubacteriales</taxon>
        <taxon>Oscillospiraceae</taxon>
        <taxon>Faecalibacterium</taxon>
    </lineage>
</organism>
<dbReference type="STRING" id="411483.FAEPRAA2165_03336"/>
<dbReference type="Proteomes" id="UP000004619">
    <property type="component" value="Unassembled WGS sequence"/>
</dbReference>
<dbReference type="EMBL" id="ACOP02000090">
    <property type="protein sequence ID" value="EEU95092.1"/>
    <property type="molecule type" value="Genomic_DNA"/>
</dbReference>
<name>C7HAH8_FAED2</name>
<accession>C7HAH8</accession>
<evidence type="ECO:0000313" key="2">
    <source>
        <dbReference type="Proteomes" id="UP000004619"/>
    </source>
</evidence>
<dbReference type="AlphaFoldDB" id="C7HAH8"/>
<protein>
    <submittedName>
        <fullName evidence="1">Uncharacterized protein</fullName>
    </submittedName>
</protein>
<dbReference type="HOGENOM" id="CLU_2990039_0_0_9"/>
<evidence type="ECO:0000313" key="1">
    <source>
        <dbReference type="EMBL" id="EEU95092.1"/>
    </source>
</evidence>
<keyword evidence="2" id="KW-1185">Reference proteome</keyword>
<sequence length="57" mass="6434">MVLPMTAATLLFIAEVGQCLLSEPLQFFLLMFMQFKKEILKLVIGKKSMRLSSGVEL</sequence>
<proteinExistence type="predicted"/>
<reference evidence="1" key="1">
    <citation type="submission" date="2009-08" db="EMBL/GenBank/DDBJ databases">
        <authorList>
            <person name="Weinstock G."/>
            <person name="Sodergren E."/>
            <person name="Clifton S."/>
            <person name="Fulton L."/>
            <person name="Fulton B."/>
            <person name="Courtney L."/>
            <person name="Fronick C."/>
            <person name="Harrison M."/>
            <person name="Strong C."/>
            <person name="Farmer C."/>
            <person name="Delahaunty K."/>
            <person name="Markovic C."/>
            <person name="Hall O."/>
            <person name="Minx P."/>
            <person name="Tomlinson C."/>
            <person name="Mitreva M."/>
            <person name="Nelson J."/>
            <person name="Hou S."/>
            <person name="Wollam A."/>
            <person name="Pepin K.H."/>
            <person name="Johnson M."/>
            <person name="Bhonagiri V."/>
            <person name="Nash W.E."/>
            <person name="Warren W."/>
            <person name="Chinwalla A."/>
            <person name="Mardis E.R."/>
            <person name="Wilson R.K."/>
        </authorList>
    </citation>
    <scope>NUCLEOTIDE SEQUENCE [LARGE SCALE GENOMIC DNA]</scope>
    <source>
        <strain evidence="1">A2-165</strain>
    </source>
</reference>